<keyword evidence="2" id="KW-1133">Transmembrane helix</keyword>
<evidence type="ECO:0000313" key="3">
    <source>
        <dbReference type="EMBL" id="EMS71542.1"/>
    </source>
</evidence>
<evidence type="ECO:0000256" key="1">
    <source>
        <dbReference type="SAM" id="MobiDB-lite"/>
    </source>
</evidence>
<proteinExistence type="predicted"/>
<dbReference type="eggNOG" id="COG1559">
    <property type="taxonomic scope" value="Bacteria"/>
</dbReference>
<accession>S0FIM2</accession>
<dbReference type="STRING" id="1195236.CTER_2634"/>
<name>S0FIM2_RUMCE</name>
<keyword evidence="2" id="KW-0472">Membrane</keyword>
<dbReference type="Gene3D" id="3.30.1490.480">
    <property type="entry name" value="Endolytic murein transglycosylase"/>
    <property type="match status" value="1"/>
</dbReference>
<gene>
    <name evidence="3" type="ORF">CTER_2634</name>
</gene>
<dbReference type="RefSeq" id="WP_004626331.1">
    <property type="nucleotide sequence ID" value="NZ_AORV01000036.1"/>
</dbReference>
<sequence>MRKVHEKSIILGIGIGMVITSVAGLIYSGGDGTRSDATDLSREEIVRLAKGYGMVEPVRLVEDDAAAATQTGNPEDHTPSGSTGSDSQNSAAAQQTDEAGKPEIQTPAEPDAEGKNITVEIKRGYNSTMVAQLLYDKGVISDMKKFVDTLAAYSATKKINIGTYTFKKNDDYVHIVKVICSL</sequence>
<dbReference type="Proteomes" id="UP000014155">
    <property type="component" value="Unassembled WGS sequence"/>
</dbReference>
<reference evidence="3 4" key="1">
    <citation type="journal article" date="2013" name="Genome Announc.">
        <title>Draft Genome Sequence of the Cellulolytic, Mesophilic, Anaerobic Bacterium Clostridium termitidis Strain CT1112 (DSM 5398).</title>
        <authorList>
            <person name="Lal S."/>
            <person name="Ramachandran U."/>
            <person name="Zhang X."/>
            <person name="Munir R."/>
            <person name="Sparling R."/>
            <person name="Levin D.B."/>
        </authorList>
    </citation>
    <scope>NUCLEOTIDE SEQUENCE [LARGE SCALE GENOMIC DNA]</scope>
    <source>
        <strain evidence="3 4">CT1112</strain>
    </source>
</reference>
<keyword evidence="4" id="KW-1185">Reference proteome</keyword>
<dbReference type="EMBL" id="AORV01000036">
    <property type="protein sequence ID" value="EMS71542.1"/>
    <property type="molecule type" value="Genomic_DNA"/>
</dbReference>
<evidence type="ECO:0000256" key="2">
    <source>
        <dbReference type="SAM" id="Phobius"/>
    </source>
</evidence>
<comment type="caution">
    <text evidence="3">The sequence shown here is derived from an EMBL/GenBank/DDBJ whole genome shotgun (WGS) entry which is preliminary data.</text>
</comment>
<feature type="compositionally biased region" description="Polar residues" evidence="1">
    <location>
        <begin position="68"/>
        <end position="97"/>
    </location>
</feature>
<feature type="transmembrane region" description="Helical" evidence="2">
    <location>
        <begin position="9"/>
        <end position="27"/>
    </location>
</feature>
<feature type="region of interest" description="Disordered" evidence="1">
    <location>
        <begin position="67"/>
        <end position="115"/>
    </location>
</feature>
<dbReference type="PATRIC" id="fig|1195236.3.peg.2954"/>
<keyword evidence="2" id="KW-0812">Transmembrane</keyword>
<dbReference type="AlphaFoldDB" id="S0FIM2"/>
<evidence type="ECO:0000313" key="4">
    <source>
        <dbReference type="Proteomes" id="UP000014155"/>
    </source>
</evidence>
<protein>
    <submittedName>
        <fullName evidence="3">Putative periplasmic solute-binding protein</fullName>
    </submittedName>
</protein>
<organism evidence="3 4">
    <name type="scientific">Ruminiclostridium cellobioparum subsp. termitidis CT1112</name>
    <dbReference type="NCBI Taxonomy" id="1195236"/>
    <lineage>
        <taxon>Bacteria</taxon>
        <taxon>Bacillati</taxon>
        <taxon>Bacillota</taxon>
        <taxon>Clostridia</taxon>
        <taxon>Eubacteriales</taxon>
        <taxon>Oscillospiraceae</taxon>
        <taxon>Ruminiclostridium</taxon>
    </lineage>
</organism>